<accession>A0A5D0UG77</accession>
<comment type="catalytic activity">
    <reaction evidence="5">
        <text>a long-chain fatty acid + ATP + CoA = a long-chain fatty acyl-CoA + AMP + diphosphate</text>
        <dbReference type="Rhea" id="RHEA:15421"/>
        <dbReference type="ChEBI" id="CHEBI:30616"/>
        <dbReference type="ChEBI" id="CHEBI:33019"/>
        <dbReference type="ChEBI" id="CHEBI:57287"/>
        <dbReference type="ChEBI" id="CHEBI:57560"/>
        <dbReference type="ChEBI" id="CHEBI:83139"/>
        <dbReference type="ChEBI" id="CHEBI:456215"/>
        <dbReference type="EC" id="6.2.1.3"/>
    </reaction>
    <physiologicalReaction direction="left-to-right" evidence="5">
        <dbReference type="Rhea" id="RHEA:15422"/>
    </physiologicalReaction>
</comment>
<comment type="similarity">
    <text evidence="1">Belongs to the ATP-dependent AMP-binding enzyme family.</text>
</comment>
<dbReference type="GO" id="GO:0016020">
    <property type="term" value="C:membrane"/>
    <property type="evidence" value="ECO:0007669"/>
    <property type="project" value="TreeGrafter"/>
</dbReference>
<dbReference type="Proteomes" id="UP000322634">
    <property type="component" value="Unassembled WGS sequence"/>
</dbReference>
<dbReference type="Gene3D" id="3.30.300.30">
    <property type="match status" value="1"/>
</dbReference>
<keyword evidence="9" id="KW-1185">Reference proteome</keyword>
<dbReference type="CDD" id="cd05907">
    <property type="entry name" value="VL_LC_FACS_like"/>
    <property type="match status" value="1"/>
</dbReference>
<dbReference type="AlphaFoldDB" id="A0A5D0UG77"/>
<dbReference type="InterPro" id="IPR000873">
    <property type="entry name" value="AMP-dep_synth/lig_dom"/>
</dbReference>
<evidence type="ECO:0000256" key="3">
    <source>
        <dbReference type="ARBA" id="ARBA00022832"/>
    </source>
</evidence>
<evidence type="ECO:0000313" key="9">
    <source>
        <dbReference type="Proteomes" id="UP000322634"/>
    </source>
</evidence>
<dbReference type="OrthoDB" id="5240489at2"/>
<dbReference type="PROSITE" id="PS00455">
    <property type="entry name" value="AMP_BINDING"/>
    <property type="match status" value="1"/>
</dbReference>
<name>A0A5D0UG77_9ACTN</name>
<evidence type="ECO:0000259" key="7">
    <source>
        <dbReference type="Pfam" id="PF00501"/>
    </source>
</evidence>
<comment type="caution">
    <text evidence="8">The sequence shown here is derived from an EMBL/GenBank/DDBJ whole genome shotgun (WGS) entry which is preliminary data.</text>
</comment>
<dbReference type="InterPro" id="IPR042099">
    <property type="entry name" value="ANL_N_sf"/>
</dbReference>
<dbReference type="SUPFAM" id="SSF56801">
    <property type="entry name" value="Acetyl-CoA synthetase-like"/>
    <property type="match status" value="1"/>
</dbReference>
<keyword evidence="4" id="KW-0443">Lipid metabolism</keyword>
<reference evidence="8 9" key="1">
    <citation type="submission" date="2019-08" db="EMBL/GenBank/DDBJ databases">
        <title>Actinomadura sp. nov. CYP1-5 isolated from mountain soil.</title>
        <authorList>
            <person name="Songsumanus A."/>
            <person name="Kuncharoen N."/>
            <person name="Kudo T."/>
            <person name="Yuki M."/>
            <person name="Igarashi Y."/>
            <person name="Tanasupawat S."/>
        </authorList>
    </citation>
    <scope>NUCLEOTIDE SEQUENCE [LARGE SCALE GENOMIC DNA]</scope>
    <source>
        <strain evidence="8 9">GKU157</strain>
    </source>
</reference>
<dbReference type="Gene3D" id="3.40.50.12780">
    <property type="entry name" value="N-terminal domain of ligase-like"/>
    <property type="match status" value="1"/>
</dbReference>
<dbReference type="RefSeq" id="WP_148349325.1">
    <property type="nucleotide sequence ID" value="NZ_JBHSBF010000008.1"/>
</dbReference>
<gene>
    <name evidence="8" type="ORF">FXF65_09495</name>
</gene>
<sequence>MGIQEQRRGLDPADLDLTGRDQAVAERTVCTTLAATAERHGGRPAYSDRIGAEWRTLTWAETRTLALETAAGFAALGLEPGDAVALMMPNRSEHVLADLGAVHAGGVPTTVYGTLAPDQIAFVAGDCAARYAVLDGKAQLDRWLPVLDRLPGLRTVVVVDADACPPGDRFLTWDALTALGRERLAADPAEVDRRWRAVAPDDTVTLLYTSGTTGDPKGVLITHSMVLHEAEMVRRTSVLPDHPSGVSYLPFAHIADRVLSYYLPVGLASHVHFCPDPAQLTTVLAEVRPHSFFGVPRVWEKIMAGIQAVLAAEPDEARKRAVAAALDAGRAHVAAQEYGNAPTPEVTAAFEAADTAVLTPMRALLGLDRVRQASSAAAPLPVEVARFFAGLGMKIFDAYGMTETTGAITANLSDSFKLGTVGRPFDGVELRLAADGEILVRGATCSPGYLNRPAATADLIDPDGWIRTGDVGRLDADGFLTVVDRKKELIITAGGENVAPSLVENHLKEHPLIGQALAFGDRRPYVVALITLDGEVAPVWAAAHGVDTADLAALAEHPIVLAEVGKAVEDANARLARVQQVKRWRLLPAEWTAESEELTPTLKLRRRVVHAKYAAALDGLYDR</sequence>
<organism evidence="8 9">
    <name type="scientific">Actinomadura syzygii</name>
    <dbReference type="NCBI Taxonomy" id="1427538"/>
    <lineage>
        <taxon>Bacteria</taxon>
        <taxon>Bacillati</taxon>
        <taxon>Actinomycetota</taxon>
        <taxon>Actinomycetes</taxon>
        <taxon>Streptosporangiales</taxon>
        <taxon>Thermomonosporaceae</taxon>
        <taxon>Actinomadura</taxon>
    </lineage>
</organism>
<evidence type="ECO:0000256" key="2">
    <source>
        <dbReference type="ARBA" id="ARBA00022598"/>
    </source>
</evidence>
<dbReference type="Pfam" id="PF23562">
    <property type="entry name" value="AMP-binding_C_3"/>
    <property type="match status" value="1"/>
</dbReference>
<dbReference type="Pfam" id="PF00501">
    <property type="entry name" value="AMP-binding"/>
    <property type="match status" value="1"/>
</dbReference>
<evidence type="ECO:0000313" key="8">
    <source>
        <dbReference type="EMBL" id="TYC16776.1"/>
    </source>
</evidence>
<feature type="domain" description="AMP-dependent synthetase/ligase" evidence="7">
    <location>
        <begin position="34"/>
        <end position="450"/>
    </location>
</feature>
<dbReference type="GO" id="GO:0004467">
    <property type="term" value="F:long-chain fatty acid-CoA ligase activity"/>
    <property type="evidence" value="ECO:0007669"/>
    <property type="project" value="UniProtKB-EC"/>
</dbReference>
<evidence type="ECO:0000256" key="6">
    <source>
        <dbReference type="ARBA" id="ARBA00032875"/>
    </source>
</evidence>
<dbReference type="PANTHER" id="PTHR43272">
    <property type="entry name" value="LONG-CHAIN-FATTY-ACID--COA LIGASE"/>
    <property type="match status" value="1"/>
</dbReference>
<dbReference type="PANTHER" id="PTHR43272:SF32">
    <property type="entry name" value="AMP-DEPENDENT SYNTHETASE_LIGASE DOMAIN-CONTAINING PROTEIN"/>
    <property type="match status" value="1"/>
</dbReference>
<evidence type="ECO:0000256" key="4">
    <source>
        <dbReference type="ARBA" id="ARBA00023098"/>
    </source>
</evidence>
<dbReference type="EMBL" id="VSFF01000003">
    <property type="protein sequence ID" value="TYC16776.1"/>
    <property type="molecule type" value="Genomic_DNA"/>
</dbReference>
<protein>
    <recommendedName>
        <fullName evidence="6">Acyl-CoA synthetase</fullName>
    </recommendedName>
</protein>
<dbReference type="InterPro" id="IPR020845">
    <property type="entry name" value="AMP-binding_CS"/>
</dbReference>
<evidence type="ECO:0000256" key="5">
    <source>
        <dbReference type="ARBA" id="ARBA00024484"/>
    </source>
</evidence>
<keyword evidence="3" id="KW-0276">Fatty acid metabolism</keyword>
<proteinExistence type="inferred from homology"/>
<dbReference type="InterPro" id="IPR045851">
    <property type="entry name" value="AMP-bd_C_sf"/>
</dbReference>
<keyword evidence="2 8" id="KW-0436">Ligase</keyword>
<evidence type="ECO:0000256" key="1">
    <source>
        <dbReference type="ARBA" id="ARBA00006432"/>
    </source>
</evidence>